<dbReference type="AlphaFoldDB" id="A0A199V412"/>
<sequence>MAEKPPTPKRRQKTPSPPMSWKLRLSLSVLSAVTDASRRPDGTLNRRLLSFLDIRAAANPKPVRGVRSVDLTVDPYRKLWIRVFSPASAAAAGDRQIPVIIFFHGGGFAYLSAASRYYDLVCRRICRRIPAIVASVNYRLSPEHRFPAQYDDGFDVLRFIDSGGLGSGAVPDGVAPDLSSCFLAGDSAGGNIAHHVARRYSAAIGSWHRLRLAGLVAIQPFFGGEERTESEIRLAGAPLVSVDRTDWLWKAFLPEGADRNHEAAHVCTAEAAAELGEGFPPTMVVIGGFDPLQDWQRRYYEALKGSGREVRLVEYPNAIHAFYVFPEFEDSGKLLEEIKGFVEAHRAKGKQEEDANGGAS</sequence>
<dbReference type="PANTHER" id="PTHR23024:SF24">
    <property type="entry name" value="ALPHA_BETA HYDROLASE FOLD-3 DOMAIN-CONTAINING PROTEIN"/>
    <property type="match status" value="1"/>
</dbReference>
<dbReference type="STRING" id="4615.A0A199V412"/>
<dbReference type="Gene3D" id="3.40.50.1820">
    <property type="entry name" value="alpha/beta hydrolase"/>
    <property type="match status" value="1"/>
</dbReference>
<evidence type="ECO:0000313" key="3">
    <source>
        <dbReference type="Proteomes" id="UP000092600"/>
    </source>
</evidence>
<organism evidence="2 3">
    <name type="scientific">Ananas comosus</name>
    <name type="common">Pineapple</name>
    <name type="synonym">Ananas ananas</name>
    <dbReference type="NCBI Taxonomy" id="4615"/>
    <lineage>
        <taxon>Eukaryota</taxon>
        <taxon>Viridiplantae</taxon>
        <taxon>Streptophyta</taxon>
        <taxon>Embryophyta</taxon>
        <taxon>Tracheophyta</taxon>
        <taxon>Spermatophyta</taxon>
        <taxon>Magnoliopsida</taxon>
        <taxon>Liliopsida</taxon>
        <taxon>Poales</taxon>
        <taxon>Bromeliaceae</taxon>
        <taxon>Bromelioideae</taxon>
        <taxon>Ananas</taxon>
    </lineage>
</organism>
<gene>
    <name evidence="2" type="ORF">ACMD2_10590</name>
</gene>
<dbReference type="Proteomes" id="UP000092600">
    <property type="component" value="Unassembled WGS sequence"/>
</dbReference>
<dbReference type="InterPro" id="IPR050466">
    <property type="entry name" value="Carboxylest/Gibb_receptor"/>
</dbReference>
<dbReference type="Pfam" id="PF07859">
    <property type="entry name" value="Abhydrolase_3"/>
    <property type="match status" value="1"/>
</dbReference>
<dbReference type="GO" id="GO:0016787">
    <property type="term" value="F:hydrolase activity"/>
    <property type="evidence" value="ECO:0007669"/>
    <property type="project" value="InterPro"/>
</dbReference>
<name>A0A199V412_ANACO</name>
<dbReference type="InterPro" id="IPR029058">
    <property type="entry name" value="AB_hydrolase_fold"/>
</dbReference>
<dbReference type="EMBL" id="LSRQ01003366">
    <property type="protein sequence ID" value="OAY71641.1"/>
    <property type="molecule type" value="Genomic_DNA"/>
</dbReference>
<dbReference type="SUPFAM" id="SSF53474">
    <property type="entry name" value="alpha/beta-Hydrolases"/>
    <property type="match status" value="1"/>
</dbReference>
<proteinExistence type="predicted"/>
<protein>
    <submittedName>
        <fullName evidence="2">Putative carboxylesterase 18</fullName>
    </submittedName>
</protein>
<dbReference type="InterPro" id="IPR013094">
    <property type="entry name" value="AB_hydrolase_3"/>
</dbReference>
<dbReference type="PANTHER" id="PTHR23024">
    <property type="entry name" value="ARYLACETAMIDE DEACETYLASE"/>
    <property type="match status" value="1"/>
</dbReference>
<reference evidence="2 3" key="1">
    <citation type="journal article" date="2016" name="DNA Res.">
        <title>The draft genome of MD-2 pineapple using hybrid error correction of long reads.</title>
        <authorList>
            <person name="Redwan R.M."/>
            <person name="Saidin A."/>
            <person name="Kumar S.V."/>
        </authorList>
    </citation>
    <scope>NUCLEOTIDE SEQUENCE [LARGE SCALE GENOMIC DNA]</scope>
    <source>
        <strain evidence="3">cv. MD2</strain>
        <tissue evidence="2">Leaf</tissue>
    </source>
</reference>
<evidence type="ECO:0000313" key="2">
    <source>
        <dbReference type="EMBL" id="OAY71641.1"/>
    </source>
</evidence>
<accession>A0A199V412</accession>
<evidence type="ECO:0000259" key="1">
    <source>
        <dbReference type="Pfam" id="PF07859"/>
    </source>
</evidence>
<comment type="caution">
    <text evidence="2">The sequence shown here is derived from an EMBL/GenBank/DDBJ whole genome shotgun (WGS) entry which is preliminary data.</text>
</comment>
<feature type="domain" description="Alpha/beta hydrolase fold-3" evidence="1">
    <location>
        <begin position="100"/>
        <end position="323"/>
    </location>
</feature>